<keyword evidence="4" id="KW-0156">Chromatin regulator</keyword>
<dbReference type="GO" id="GO:0031490">
    <property type="term" value="F:chromatin DNA binding"/>
    <property type="evidence" value="ECO:0007669"/>
    <property type="project" value="TreeGrafter"/>
</dbReference>
<evidence type="ECO:0000256" key="1">
    <source>
        <dbReference type="ARBA" id="ARBA00004123"/>
    </source>
</evidence>
<dbReference type="GO" id="GO:0045944">
    <property type="term" value="P:positive regulation of transcription by RNA polymerase II"/>
    <property type="evidence" value="ECO:0007669"/>
    <property type="project" value="TreeGrafter"/>
</dbReference>
<evidence type="ECO:0000256" key="2">
    <source>
        <dbReference type="ARBA" id="ARBA00013184"/>
    </source>
</evidence>
<dbReference type="Gene3D" id="1.20.1020.10">
    <property type="entry name" value="TAZ domain"/>
    <property type="match status" value="1"/>
</dbReference>
<evidence type="ECO:0000256" key="8">
    <source>
        <dbReference type="ARBA" id="ARBA00048017"/>
    </source>
</evidence>
<keyword evidence="7" id="KW-0539">Nucleus</keyword>
<evidence type="ECO:0000256" key="3">
    <source>
        <dbReference type="ARBA" id="ARBA00022679"/>
    </source>
</evidence>
<reference evidence="10 11" key="1">
    <citation type="submission" date="2024-02" db="EMBL/GenBank/DDBJ databases">
        <title>A chromosome-level genome assembly of Drosophila madeirensis, a fruit fly species endemic to Madeira island.</title>
        <authorList>
            <person name="Tomihara K."/>
            <person name="Llopart A."/>
            <person name="Yamamoto D."/>
        </authorList>
    </citation>
    <scope>NUCLEOTIDE SEQUENCE [LARGE SCALE GENOMIC DNA]</scope>
    <source>
        <strain evidence="10 11">RF1</strain>
    </source>
</reference>
<keyword evidence="5" id="KW-0805">Transcription regulation</keyword>
<dbReference type="EMBL" id="AP029268">
    <property type="protein sequence ID" value="BFG06724.1"/>
    <property type="molecule type" value="Genomic_DNA"/>
</dbReference>
<evidence type="ECO:0000256" key="7">
    <source>
        <dbReference type="ARBA" id="ARBA00023242"/>
    </source>
</evidence>
<dbReference type="InterPro" id="IPR035898">
    <property type="entry name" value="TAZ_dom_sf"/>
</dbReference>
<feature type="compositionally biased region" description="Low complexity" evidence="9">
    <location>
        <begin position="58"/>
        <end position="71"/>
    </location>
</feature>
<protein>
    <recommendedName>
        <fullName evidence="2">histone acetyltransferase</fullName>
        <ecNumber evidence="2">2.3.1.48</ecNumber>
    </recommendedName>
</protein>
<evidence type="ECO:0000256" key="6">
    <source>
        <dbReference type="ARBA" id="ARBA00023163"/>
    </source>
</evidence>
<comment type="subcellular location">
    <subcellularLocation>
        <location evidence="1">Nucleus</location>
    </subcellularLocation>
</comment>
<name>A0AAU9GEV7_DROMD</name>
<gene>
    <name evidence="10" type="ORF">DMAD_13645</name>
</gene>
<dbReference type="PANTHER" id="PTHR13808:SF1">
    <property type="entry name" value="HISTONE ACETYLTRANSFERASE"/>
    <property type="match status" value="1"/>
</dbReference>
<keyword evidence="6" id="KW-0804">Transcription</keyword>
<dbReference type="SUPFAM" id="SSF57933">
    <property type="entry name" value="TAZ domain"/>
    <property type="match status" value="1"/>
</dbReference>
<sequence>MEKLGFDIDDGSAPADHKQANQQEARKHSIQRCIQSLVHACQCSDANCRLPSCQKMKAATPAETPTTAATASSSGPHVAHRSSIGTARTGG</sequence>
<organism evidence="10 11">
    <name type="scientific">Drosophila madeirensis</name>
    <name type="common">Fruit fly</name>
    <dbReference type="NCBI Taxonomy" id="30013"/>
    <lineage>
        <taxon>Eukaryota</taxon>
        <taxon>Metazoa</taxon>
        <taxon>Ecdysozoa</taxon>
        <taxon>Arthropoda</taxon>
        <taxon>Hexapoda</taxon>
        <taxon>Insecta</taxon>
        <taxon>Pterygota</taxon>
        <taxon>Neoptera</taxon>
        <taxon>Endopterygota</taxon>
        <taxon>Diptera</taxon>
        <taxon>Brachycera</taxon>
        <taxon>Muscomorpha</taxon>
        <taxon>Ephydroidea</taxon>
        <taxon>Drosophilidae</taxon>
        <taxon>Drosophila</taxon>
        <taxon>Sophophora</taxon>
    </lineage>
</organism>
<feature type="compositionally biased region" description="Basic and acidic residues" evidence="9">
    <location>
        <begin position="15"/>
        <end position="27"/>
    </location>
</feature>
<dbReference type="PANTHER" id="PTHR13808">
    <property type="entry name" value="CBP/P300-RELATED"/>
    <property type="match status" value="1"/>
</dbReference>
<accession>A0AAU9GEV7</accession>
<dbReference type="AlphaFoldDB" id="A0AAU9GEV7"/>
<dbReference type="Proteomes" id="UP001500889">
    <property type="component" value="Chromosome dot"/>
</dbReference>
<feature type="region of interest" description="Disordered" evidence="9">
    <location>
        <begin position="1"/>
        <end position="27"/>
    </location>
</feature>
<evidence type="ECO:0000256" key="9">
    <source>
        <dbReference type="SAM" id="MobiDB-lite"/>
    </source>
</evidence>
<feature type="region of interest" description="Disordered" evidence="9">
    <location>
        <begin position="57"/>
        <end position="91"/>
    </location>
</feature>
<comment type="catalytic activity">
    <reaction evidence="8">
        <text>L-lysyl-[protein] + acetyl-CoA = N(6)-acetyl-L-lysyl-[protein] + CoA + H(+)</text>
        <dbReference type="Rhea" id="RHEA:45948"/>
        <dbReference type="Rhea" id="RHEA-COMP:9752"/>
        <dbReference type="Rhea" id="RHEA-COMP:10731"/>
        <dbReference type="ChEBI" id="CHEBI:15378"/>
        <dbReference type="ChEBI" id="CHEBI:29969"/>
        <dbReference type="ChEBI" id="CHEBI:57287"/>
        <dbReference type="ChEBI" id="CHEBI:57288"/>
        <dbReference type="ChEBI" id="CHEBI:61930"/>
        <dbReference type="EC" id="2.3.1.48"/>
    </reaction>
</comment>
<dbReference type="InterPro" id="IPR013178">
    <property type="entry name" value="Histone_AcTrfase_Rtt109/CBP"/>
</dbReference>
<evidence type="ECO:0000256" key="4">
    <source>
        <dbReference type="ARBA" id="ARBA00022853"/>
    </source>
</evidence>
<dbReference type="GO" id="GO:0003713">
    <property type="term" value="F:transcription coactivator activity"/>
    <property type="evidence" value="ECO:0007669"/>
    <property type="project" value="TreeGrafter"/>
</dbReference>
<proteinExistence type="predicted"/>
<dbReference type="GO" id="GO:0000123">
    <property type="term" value="C:histone acetyltransferase complex"/>
    <property type="evidence" value="ECO:0007669"/>
    <property type="project" value="TreeGrafter"/>
</dbReference>
<dbReference type="GO" id="GO:0004402">
    <property type="term" value="F:histone acetyltransferase activity"/>
    <property type="evidence" value="ECO:0007669"/>
    <property type="project" value="InterPro"/>
</dbReference>
<evidence type="ECO:0000256" key="5">
    <source>
        <dbReference type="ARBA" id="ARBA00023015"/>
    </source>
</evidence>
<keyword evidence="3" id="KW-0808">Transferase</keyword>
<evidence type="ECO:0000313" key="11">
    <source>
        <dbReference type="Proteomes" id="UP001500889"/>
    </source>
</evidence>
<evidence type="ECO:0000313" key="10">
    <source>
        <dbReference type="EMBL" id="BFG06724.1"/>
    </source>
</evidence>
<dbReference type="GO" id="GO:0005634">
    <property type="term" value="C:nucleus"/>
    <property type="evidence" value="ECO:0007669"/>
    <property type="project" value="UniProtKB-SubCell"/>
</dbReference>
<keyword evidence="11" id="KW-1185">Reference proteome</keyword>
<dbReference type="GO" id="GO:0005667">
    <property type="term" value="C:transcription regulator complex"/>
    <property type="evidence" value="ECO:0007669"/>
    <property type="project" value="TreeGrafter"/>
</dbReference>
<dbReference type="EC" id="2.3.1.48" evidence="2"/>